<evidence type="ECO:0000313" key="2">
    <source>
        <dbReference type="EMBL" id="OYD13902.1"/>
    </source>
</evidence>
<evidence type="ECO:0000313" key="3">
    <source>
        <dbReference type="Proteomes" id="UP000215215"/>
    </source>
</evidence>
<sequence>MREGEKRELKEFVDKVKVIAPDAEIILFGSKARGDETFESDTDILILLKNLDEEIIKKIKDIRFDIEMKYGLIISLLIHSKKEWESFPYNISEIQHFIKSEGVKLC</sequence>
<name>A0A235BNZ9_UNCW3</name>
<feature type="domain" description="Polymerase nucleotidyl transferase" evidence="1">
    <location>
        <begin position="9"/>
        <end position="94"/>
    </location>
</feature>
<dbReference type="CDD" id="cd05403">
    <property type="entry name" value="NT_KNTase_like"/>
    <property type="match status" value="1"/>
</dbReference>
<comment type="caution">
    <text evidence="2">The sequence shown here is derived from an EMBL/GenBank/DDBJ whole genome shotgun (WGS) entry which is preliminary data.</text>
</comment>
<dbReference type="Gene3D" id="3.30.460.10">
    <property type="entry name" value="Beta Polymerase, domain 2"/>
    <property type="match status" value="1"/>
</dbReference>
<dbReference type="SUPFAM" id="SSF81301">
    <property type="entry name" value="Nucleotidyltransferase"/>
    <property type="match status" value="1"/>
</dbReference>
<dbReference type="InterPro" id="IPR043519">
    <property type="entry name" value="NT_sf"/>
</dbReference>
<dbReference type="EMBL" id="NOZQ01000211">
    <property type="protein sequence ID" value="OYD13902.1"/>
    <property type="molecule type" value="Genomic_DNA"/>
</dbReference>
<accession>A0A235BNZ9</accession>
<dbReference type="PANTHER" id="PTHR33933:SF1">
    <property type="entry name" value="PROTEIN ADENYLYLTRANSFERASE MNTA-RELATED"/>
    <property type="match status" value="1"/>
</dbReference>
<dbReference type="InterPro" id="IPR052548">
    <property type="entry name" value="Type_VII_TA_antitoxin"/>
</dbReference>
<evidence type="ECO:0000259" key="1">
    <source>
        <dbReference type="Pfam" id="PF01909"/>
    </source>
</evidence>
<dbReference type="InterPro" id="IPR002934">
    <property type="entry name" value="Polymerase_NTP_transf_dom"/>
</dbReference>
<organism evidence="2 3">
    <name type="scientific">candidate division WOR-3 bacterium JGI_Cruoil_03_44_89</name>
    <dbReference type="NCBI Taxonomy" id="1973748"/>
    <lineage>
        <taxon>Bacteria</taxon>
        <taxon>Bacteria division WOR-3</taxon>
    </lineage>
</organism>
<dbReference type="Proteomes" id="UP000215215">
    <property type="component" value="Unassembled WGS sequence"/>
</dbReference>
<gene>
    <name evidence="2" type="ORF">CH333_09600</name>
</gene>
<reference evidence="2 3" key="1">
    <citation type="submission" date="2017-07" db="EMBL/GenBank/DDBJ databases">
        <title>Recovery of genomes from metagenomes via a dereplication, aggregation, and scoring strategy.</title>
        <authorList>
            <person name="Sieber C.M."/>
            <person name="Probst A.J."/>
            <person name="Sharrar A."/>
            <person name="Thomas B.C."/>
            <person name="Hess M."/>
            <person name="Tringe S.G."/>
            <person name="Banfield J.F."/>
        </authorList>
    </citation>
    <scope>NUCLEOTIDE SEQUENCE [LARGE SCALE GENOMIC DNA]</scope>
    <source>
        <strain evidence="2">JGI_Cruoil_03_44_89</strain>
    </source>
</reference>
<dbReference type="Pfam" id="PF01909">
    <property type="entry name" value="NTP_transf_2"/>
    <property type="match status" value="1"/>
</dbReference>
<proteinExistence type="predicted"/>
<protein>
    <recommendedName>
        <fullName evidence="1">Polymerase nucleotidyl transferase domain-containing protein</fullName>
    </recommendedName>
</protein>
<dbReference type="PANTHER" id="PTHR33933">
    <property type="entry name" value="NUCLEOTIDYLTRANSFERASE"/>
    <property type="match status" value="1"/>
</dbReference>
<dbReference type="GO" id="GO:0016779">
    <property type="term" value="F:nucleotidyltransferase activity"/>
    <property type="evidence" value="ECO:0007669"/>
    <property type="project" value="InterPro"/>
</dbReference>
<dbReference type="AlphaFoldDB" id="A0A235BNZ9"/>